<evidence type="ECO:0000313" key="2">
    <source>
        <dbReference type="EMBL" id="MED6262925.1"/>
    </source>
</evidence>
<feature type="region of interest" description="Disordered" evidence="1">
    <location>
        <begin position="1"/>
        <end position="34"/>
    </location>
</feature>
<evidence type="ECO:0000256" key="1">
    <source>
        <dbReference type="SAM" id="MobiDB-lite"/>
    </source>
</evidence>
<feature type="compositionally biased region" description="Polar residues" evidence="1">
    <location>
        <begin position="10"/>
        <end position="34"/>
    </location>
</feature>
<sequence length="114" mass="12812">MQEEKDSSTLRDQTVTSKKTTITPKEQGSSETTSRIWKWRGRIVLPLVDPAEHVLFALTGPTQPHWLTCNRCWVKKGEAIPPKCVTMLVTSLRRSHQLVVVVYGLPISTEAPVC</sequence>
<name>A0ABU7CL27_9TELE</name>
<protein>
    <submittedName>
        <fullName evidence="2">Uncharacterized protein</fullName>
    </submittedName>
</protein>
<reference evidence="2 3" key="1">
    <citation type="submission" date="2021-07" db="EMBL/GenBank/DDBJ databases">
        <authorList>
            <person name="Palmer J.M."/>
        </authorList>
    </citation>
    <scope>NUCLEOTIDE SEQUENCE [LARGE SCALE GENOMIC DNA]</scope>
    <source>
        <strain evidence="2 3">AT_MEX2019</strain>
        <tissue evidence="2">Muscle</tissue>
    </source>
</reference>
<gene>
    <name evidence="2" type="ORF">ATANTOWER_029709</name>
</gene>
<dbReference type="EMBL" id="JAHUTI010096277">
    <property type="protein sequence ID" value="MED6262925.1"/>
    <property type="molecule type" value="Genomic_DNA"/>
</dbReference>
<organism evidence="2 3">
    <name type="scientific">Ataeniobius toweri</name>
    <dbReference type="NCBI Taxonomy" id="208326"/>
    <lineage>
        <taxon>Eukaryota</taxon>
        <taxon>Metazoa</taxon>
        <taxon>Chordata</taxon>
        <taxon>Craniata</taxon>
        <taxon>Vertebrata</taxon>
        <taxon>Euteleostomi</taxon>
        <taxon>Actinopterygii</taxon>
        <taxon>Neopterygii</taxon>
        <taxon>Teleostei</taxon>
        <taxon>Neoteleostei</taxon>
        <taxon>Acanthomorphata</taxon>
        <taxon>Ovalentaria</taxon>
        <taxon>Atherinomorphae</taxon>
        <taxon>Cyprinodontiformes</taxon>
        <taxon>Goodeidae</taxon>
        <taxon>Ataeniobius</taxon>
    </lineage>
</organism>
<comment type="caution">
    <text evidence="2">The sequence shown here is derived from an EMBL/GenBank/DDBJ whole genome shotgun (WGS) entry which is preliminary data.</text>
</comment>
<proteinExistence type="predicted"/>
<evidence type="ECO:0000313" key="3">
    <source>
        <dbReference type="Proteomes" id="UP001345963"/>
    </source>
</evidence>
<dbReference type="Proteomes" id="UP001345963">
    <property type="component" value="Unassembled WGS sequence"/>
</dbReference>
<accession>A0ABU7CL27</accession>
<keyword evidence="3" id="KW-1185">Reference proteome</keyword>